<dbReference type="VEuPathDB" id="FungiDB:ASPVEDRAFT_715463"/>
<proteinExistence type="inferred from homology"/>
<dbReference type="GeneID" id="63731637"/>
<dbReference type="AlphaFoldDB" id="A0A1L9PNX5"/>
<evidence type="ECO:0008006" key="12">
    <source>
        <dbReference type="Google" id="ProtNLM"/>
    </source>
</evidence>
<dbReference type="PROSITE" id="PS51421">
    <property type="entry name" value="RAS"/>
    <property type="match status" value="1"/>
</dbReference>
<keyword evidence="3" id="KW-0488">Methylation</keyword>
<evidence type="ECO:0000256" key="1">
    <source>
        <dbReference type="ARBA" id="ARBA00004370"/>
    </source>
</evidence>
<dbReference type="SMART" id="SM00175">
    <property type="entry name" value="RAB"/>
    <property type="match status" value="1"/>
</dbReference>
<evidence type="ECO:0000256" key="5">
    <source>
        <dbReference type="ARBA" id="ARBA00023134"/>
    </source>
</evidence>
<protein>
    <recommendedName>
        <fullName evidence="12">GTP-binding protein rhoC</fullName>
    </recommendedName>
</protein>
<dbReference type="NCBIfam" id="TIGR00231">
    <property type="entry name" value="small_GTP"/>
    <property type="match status" value="1"/>
</dbReference>
<dbReference type="GO" id="GO:0032506">
    <property type="term" value="P:cytokinetic process"/>
    <property type="evidence" value="ECO:0007669"/>
    <property type="project" value="UniProtKB-ARBA"/>
</dbReference>
<evidence type="ECO:0000256" key="7">
    <source>
        <dbReference type="ARBA" id="ARBA00023288"/>
    </source>
</evidence>
<evidence type="ECO:0000256" key="9">
    <source>
        <dbReference type="SAM" id="MobiDB-lite"/>
    </source>
</evidence>
<evidence type="ECO:0000313" key="10">
    <source>
        <dbReference type="EMBL" id="OJJ03146.1"/>
    </source>
</evidence>
<name>A0A1L9PNX5_ASPVE</name>
<reference evidence="11" key="1">
    <citation type="journal article" date="2017" name="Genome Biol.">
        <title>Comparative genomics reveals high biological diversity and specific adaptations in the industrially and medically important fungal genus Aspergillus.</title>
        <authorList>
            <person name="de Vries R.P."/>
            <person name="Riley R."/>
            <person name="Wiebenga A."/>
            <person name="Aguilar-Osorio G."/>
            <person name="Amillis S."/>
            <person name="Uchima C.A."/>
            <person name="Anderluh G."/>
            <person name="Asadollahi M."/>
            <person name="Askin M."/>
            <person name="Barry K."/>
            <person name="Battaglia E."/>
            <person name="Bayram O."/>
            <person name="Benocci T."/>
            <person name="Braus-Stromeyer S.A."/>
            <person name="Caldana C."/>
            <person name="Canovas D."/>
            <person name="Cerqueira G.C."/>
            <person name="Chen F."/>
            <person name="Chen W."/>
            <person name="Choi C."/>
            <person name="Clum A."/>
            <person name="Dos Santos R.A."/>
            <person name="Damasio A.R."/>
            <person name="Diallinas G."/>
            <person name="Emri T."/>
            <person name="Fekete E."/>
            <person name="Flipphi M."/>
            <person name="Freyberg S."/>
            <person name="Gallo A."/>
            <person name="Gournas C."/>
            <person name="Habgood R."/>
            <person name="Hainaut M."/>
            <person name="Harispe M.L."/>
            <person name="Henrissat B."/>
            <person name="Hilden K.S."/>
            <person name="Hope R."/>
            <person name="Hossain A."/>
            <person name="Karabika E."/>
            <person name="Karaffa L."/>
            <person name="Karanyi Z."/>
            <person name="Krasevec N."/>
            <person name="Kuo A."/>
            <person name="Kusch H."/>
            <person name="LaButti K."/>
            <person name="Lagendijk E.L."/>
            <person name="Lapidus A."/>
            <person name="Levasseur A."/>
            <person name="Lindquist E."/>
            <person name="Lipzen A."/>
            <person name="Logrieco A.F."/>
            <person name="MacCabe A."/>
            <person name="Maekelae M.R."/>
            <person name="Malavazi I."/>
            <person name="Melin P."/>
            <person name="Meyer V."/>
            <person name="Mielnichuk N."/>
            <person name="Miskei M."/>
            <person name="Molnar A.P."/>
            <person name="Mule G."/>
            <person name="Ngan C.Y."/>
            <person name="Orejas M."/>
            <person name="Orosz E."/>
            <person name="Ouedraogo J.P."/>
            <person name="Overkamp K.M."/>
            <person name="Park H.-S."/>
            <person name="Perrone G."/>
            <person name="Piumi F."/>
            <person name="Punt P.J."/>
            <person name="Ram A.F."/>
            <person name="Ramon A."/>
            <person name="Rauscher S."/>
            <person name="Record E."/>
            <person name="Riano-Pachon D.M."/>
            <person name="Robert V."/>
            <person name="Roehrig J."/>
            <person name="Ruller R."/>
            <person name="Salamov A."/>
            <person name="Salih N.S."/>
            <person name="Samson R.A."/>
            <person name="Sandor E."/>
            <person name="Sanguinetti M."/>
            <person name="Schuetze T."/>
            <person name="Sepcic K."/>
            <person name="Shelest E."/>
            <person name="Sherlock G."/>
            <person name="Sophianopoulou V."/>
            <person name="Squina F.M."/>
            <person name="Sun H."/>
            <person name="Susca A."/>
            <person name="Todd R.B."/>
            <person name="Tsang A."/>
            <person name="Unkles S.E."/>
            <person name="van de Wiele N."/>
            <person name="van Rossen-Uffink D."/>
            <person name="Oliveira J.V."/>
            <person name="Vesth T.C."/>
            <person name="Visser J."/>
            <person name="Yu J.-H."/>
            <person name="Zhou M."/>
            <person name="Andersen M.R."/>
            <person name="Archer D.B."/>
            <person name="Baker S.E."/>
            <person name="Benoit I."/>
            <person name="Brakhage A.A."/>
            <person name="Braus G.H."/>
            <person name="Fischer R."/>
            <person name="Frisvad J.C."/>
            <person name="Goldman G.H."/>
            <person name="Houbraken J."/>
            <person name="Oakley B."/>
            <person name="Pocsi I."/>
            <person name="Scazzocchio C."/>
            <person name="Seiboth B."/>
            <person name="vanKuyk P.A."/>
            <person name="Wortman J."/>
            <person name="Dyer P.S."/>
            <person name="Grigoriev I.V."/>
        </authorList>
    </citation>
    <scope>NUCLEOTIDE SEQUENCE [LARGE SCALE GENOMIC DNA]</scope>
    <source>
        <strain evidence="11">CBS 583.65</strain>
    </source>
</reference>
<dbReference type="InterPro" id="IPR005225">
    <property type="entry name" value="Small_GTP-bd"/>
</dbReference>
<dbReference type="PROSITE" id="PS51420">
    <property type="entry name" value="RHO"/>
    <property type="match status" value="1"/>
</dbReference>
<dbReference type="FunFam" id="3.40.50.300:FF:000678">
    <property type="entry name" value="Rho GTPase Rho4"/>
    <property type="match status" value="1"/>
</dbReference>
<feature type="region of interest" description="Disordered" evidence="9">
    <location>
        <begin position="1"/>
        <end position="59"/>
    </location>
</feature>
<evidence type="ECO:0000256" key="2">
    <source>
        <dbReference type="ARBA" id="ARBA00010142"/>
    </source>
</evidence>
<keyword evidence="7" id="KW-0449">Lipoprotein</keyword>
<keyword evidence="6" id="KW-0472">Membrane</keyword>
<sequence length="285" mass="31478">MSGPMYDDQYYAPSRRHSLVTPPPSAAPRHSRMRSQSVRVSNGTVSTDNSMSSGRVSEATNITQPPAYSKKFVVVGDGGCGKTCLLISYSQGYFPEKYVPTVFENYITQTLHRRSGKTVELALWDTAGQEEYDRLRPLSYPETDLLFVCFAIDCPASLENVMDKWYPEVLHFCPTTPIILVGLKSDLRNKRTCIELLKTQGLTPITPEQGQAVAGRMNASYVECSSKEMRGVDSVFQLAVDTVVSVEEQNWDTRVPSSSGKPSKSNNGGSGGGRKKIKKRSCKIL</sequence>
<dbReference type="InterPro" id="IPR027417">
    <property type="entry name" value="P-loop_NTPase"/>
</dbReference>
<gene>
    <name evidence="10" type="ORF">ASPVEDRAFT_715463</name>
</gene>
<comment type="subcellular location">
    <subcellularLocation>
        <location evidence="1">Membrane</location>
    </subcellularLocation>
</comment>
<dbReference type="Proteomes" id="UP000184073">
    <property type="component" value="Unassembled WGS sequence"/>
</dbReference>
<feature type="compositionally biased region" description="Basic residues" evidence="9">
    <location>
        <begin position="273"/>
        <end position="285"/>
    </location>
</feature>
<dbReference type="OrthoDB" id="8830751at2759"/>
<keyword evidence="11" id="KW-1185">Reference proteome</keyword>
<dbReference type="Gene3D" id="3.40.50.300">
    <property type="entry name" value="P-loop containing nucleotide triphosphate hydrolases"/>
    <property type="match status" value="1"/>
</dbReference>
<dbReference type="GO" id="GO:0007264">
    <property type="term" value="P:small GTPase-mediated signal transduction"/>
    <property type="evidence" value="ECO:0007669"/>
    <property type="project" value="InterPro"/>
</dbReference>
<dbReference type="EMBL" id="KV878130">
    <property type="protein sequence ID" value="OJJ03146.1"/>
    <property type="molecule type" value="Genomic_DNA"/>
</dbReference>
<dbReference type="InterPro" id="IPR003578">
    <property type="entry name" value="Small_GTPase_Rho"/>
</dbReference>
<accession>A0A1L9PNX5</accession>
<feature type="compositionally biased region" description="Polar residues" evidence="9">
    <location>
        <begin position="34"/>
        <end position="59"/>
    </location>
</feature>
<evidence type="ECO:0000256" key="6">
    <source>
        <dbReference type="ARBA" id="ARBA00023136"/>
    </source>
</evidence>
<dbReference type="SMART" id="SM00173">
    <property type="entry name" value="RAS"/>
    <property type="match status" value="1"/>
</dbReference>
<dbReference type="GO" id="GO:0005525">
    <property type="term" value="F:GTP binding"/>
    <property type="evidence" value="ECO:0007669"/>
    <property type="project" value="UniProtKB-KW"/>
</dbReference>
<dbReference type="RefSeq" id="XP_040668908.1">
    <property type="nucleotide sequence ID" value="XM_040816126.1"/>
</dbReference>
<dbReference type="InterPro" id="IPR001806">
    <property type="entry name" value="Small_GTPase"/>
</dbReference>
<dbReference type="GO" id="GO:0016020">
    <property type="term" value="C:membrane"/>
    <property type="evidence" value="ECO:0007669"/>
    <property type="project" value="UniProtKB-SubCell"/>
</dbReference>
<dbReference type="STRING" id="1036611.A0A1L9PNX5"/>
<feature type="compositionally biased region" description="Low complexity" evidence="9">
    <location>
        <begin position="256"/>
        <end position="267"/>
    </location>
</feature>
<evidence type="ECO:0000256" key="3">
    <source>
        <dbReference type="ARBA" id="ARBA00022481"/>
    </source>
</evidence>
<dbReference type="CDD" id="cd04132">
    <property type="entry name" value="Rho4_like"/>
    <property type="match status" value="1"/>
</dbReference>
<comment type="similarity">
    <text evidence="2">Belongs to the small GTPase superfamily. Rho family.</text>
</comment>
<dbReference type="Pfam" id="PF00071">
    <property type="entry name" value="Ras"/>
    <property type="match status" value="1"/>
</dbReference>
<keyword evidence="4" id="KW-0547">Nucleotide-binding</keyword>
<dbReference type="SUPFAM" id="SSF52540">
    <property type="entry name" value="P-loop containing nucleoside triphosphate hydrolases"/>
    <property type="match status" value="1"/>
</dbReference>
<evidence type="ECO:0000313" key="11">
    <source>
        <dbReference type="Proteomes" id="UP000184073"/>
    </source>
</evidence>
<evidence type="ECO:0000256" key="4">
    <source>
        <dbReference type="ARBA" id="ARBA00022741"/>
    </source>
</evidence>
<keyword evidence="5" id="KW-0342">GTP-binding</keyword>
<dbReference type="SMART" id="SM00174">
    <property type="entry name" value="RHO"/>
    <property type="match status" value="1"/>
</dbReference>
<dbReference type="PROSITE" id="PS51419">
    <property type="entry name" value="RAB"/>
    <property type="match status" value="1"/>
</dbReference>
<keyword evidence="8" id="KW-0636">Prenylation</keyword>
<dbReference type="PANTHER" id="PTHR24072">
    <property type="entry name" value="RHO FAMILY GTPASE"/>
    <property type="match status" value="1"/>
</dbReference>
<dbReference type="PRINTS" id="PR00449">
    <property type="entry name" value="RASTRNSFRMNG"/>
</dbReference>
<evidence type="ECO:0000256" key="8">
    <source>
        <dbReference type="ARBA" id="ARBA00023289"/>
    </source>
</evidence>
<organism evidence="10 11">
    <name type="scientific">Aspergillus versicolor CBS 583.65</name>
    <dbReference type="NCBI Taxonomy" id="1036611"/>
    <lineage>
        <taxon>Eukaryota</taxon>
        <taxon>Fungi</taxon>
        <taxon>Dikarya</taxon>
        <taxon>Ascomycota</taxon>
        <taxon>Pezizomycotina</taxon>
        <taxon>Eurotiomycetes</taxon>
        <taxon>Eurotiomycetidae</taxon>
        <taxon>Eurotiales</taxon>
        <taxon>Aspergillaceae</taxon>
        <taxon>Aspergillus</taxon>
        <taxon>Aspergillus subgen. Nidulantes</taxon>
    </lineage>
</organism>
<feature type="region of interest" description="Disordered" evidence="9">
    <location>
        <begin position="251"/>
        <end position="285"/>
    </location>
</feature>
<dbReference type="GO" id="GO:0003924">
    <property type="term" value="F:GTPase activity"/>
    <property type="evidence" value="ECO:0007669"/>
    <property type="project" value="InterPro"/>
</dbReference>